<evidence type="ECO:0000313" key="2">
    <source>
        <dbReference type="EMBL" id="GAT52616.1"/>
    </source>
</evidence>
<gene>
    <name evidence="2" type="ORF">MCHLO_09651</name>
</gene>
<feature type="region of interest" description="Disordered" evidence="1">
    <location>
        <begin position="38"/>
        <end position="63"/>
    </location>
</feature>
<sequence length="84" mass="9118">MDPLVLIPICRPRIPPLWQPSDATQAGSAAYGMLQFEEQSRPDQDDKGYCTGANKSGASAAVRPSAGAECPSRHYEVPFKAFQH</sequence>
<keyword evidence="3" id="KW-1185">Reference proteome</keyword>
<dbReference type="Proteomes" id="UP000815677">
    <property type="component" value="Unassembled WGS sequence"/>
</dbReference>
<reference evidence="2" key="1">
    <citation type="submission" date="2014-09" db="EMBL/GenBank/DDBJ databases">
        <title>Genome sequence of the luminous mushroom Mycena chlorophos for searching fungal bioluminescence genes.</title>
        <authorList>
            <person name="Tanaka Y."/>
            <person name="Kasuga D."/>
            <person name="Oba Y."/>
            <person name="Hase S."/>
            <person name="Sato K."/>
            <person name="Oba Y."/>
            <person name="Sakakibara Y."/>
        </authorList>
    </citation>
    <scope>NUCLEOTIDE SEQUENCE</scope>
</reference>
<dbReference type="EMBL" id="DF847807">
    <property type="protein sequence ID" value="GAT52616.1"/>
    <property type="molecule type" value="Genomic_DNA"/>
</dbReference>
<protein>
    <submittedName>
        <fullName evidence="2">Uncharacterized protein</fullName>
    </submittedName>
</protein>
<proteinExistence type="predicted"/>
<feature type="compositionally biased region" description="Basic and acidic residues" evidence="1">
    <location>
        <begin position="38"/>
        <end position="48"/>
    </location>
</feature>
<organism evidence="2 3">
    <name type="scientific">Mycena chlorophos</name>
    <name type="common">Agaric fungus</name>
    <name type="synonym">Agaricus chlorophos</name>
    <dbReference type="NCBI Taxonomy" id="658473"/>
    <lineage>
        <taxon>Eukaryota</taxon>
        <taxon>Fungi</taxon>
        <taxon>Dikarya</taxon>
        <taxon>Basidiomycota</taxon>
        <taxon>Agaricomycotina</taxon>
        <taxon>Agaricomycetes</taxon>
        <taxon>Agaricomycetidae</taxon>
        <taxon>Agaricales</taxon>
        <taxon>Marasmiineae</taxon>
        <taxon>Mycenaceae</taxon>
        <taxon>Mycena</taxon>
    </lineage>
</organism>
<accession>A0ABQ0LRQ6</accession>
<evidence type="ECO:0000313" key="3">
    <source>
        <dbReference type="Proteomes" id="UP000815677"/>
    </source>
</evidence>
<name>A0ABQ0LRQ6_MYCCL</name>
<evidence type="ECO:0000256" key="1">
    <source>
        <dbReference type="SAM" id="MobiDB-lite"/>
    </source>
</evidence>